<feature type="region of interest" description="Disordered" evidence="3">
    <location>
        <begin position="329"/>
        <end position="350"/>
    </location>
</feature>
<evidence type="ECO:0000313" key="4">
    <source>
        <dbReference type="EMBL" id="KAJ3424076.1"/>
    </source>
</evidence>
<name>A0AAV7Y6A1_9EUKA</name>
<comment type="caution">
    <text evidence="4">The sequence shown here is derived from an EMBL/GenBank/DDBJ whole genome shotgun (WGS) entry which is preliminary data.</text>
</comment>
<evidence type="ECO:0000256" key="3">
    <source>
        <dbReference type="SAM" id="MobiDB-lite"/>
    </source>
</evidence>
<dbReference type="EMBL" id="JANTQA010000075">
    <property type="protein sequence ID" value="KAJ3424076.1"/>
    <property type="molecule type" value="Genomic_DNA"/>
</dbReference>
<dbReference type="Proteomes" id="UP001146793">
    <property type="component" value="Unassembled WGS sequence"/>
</dbReference>
<dbReference type="GO" id="GO:0000049">
    <property type="term" value="F:tRNA binding"/>
    <property type="evidence" value="ECO:0007669"/>
    <property type="project" value="InterPro"/>
</dbReference>
<evidence type="ECO:0000256" key="2">
    <source>
        <dbReference type="ARBA" id="ARBA00022694"/>
    </source>
</evidence>
<dbReference type="GO" id="GO:0005829">
    <property type="term" value="C:cytosol"/>
    <property type="evidence" value="ECO:0007669"/>
    <property type="project" value="TreeGrafter"/>
</dbReference>
<sequence>MNTKCHSCQKDCTLALRKVNFCNDCYQSRVFGRIKKELVHRTKDIGGDRVLFIFTGTAENVAILDALIKYQLVCKGRMTFSVDLLHVNTHSVQQEITKSNLNDEEEYFDNLLSISKQFGLQFKSVGLELHKKDKPLLNLLKSCSRSPSIQDELIKIATRRRILQFAHQENFDVILFSDTAEQLGFRTICLLGQGRGSSLPWHVNKYLNKKETGLSICYPAKNSRDEELRNYCRVNKLKSLSTQFSVVKTTKKKHYKSITQNFFNQLIDTNHYTPFAIMKITNSLQWSELELKLLKRITTKNENNESEVIEKEINQTNNENEIKIGKKDEKVKEEEEKEEDNEKEKEKEKEEEKEIINSKKFCPCFGKEICQICLDAIPEESQENCFKMSSEILEMEITCCDFCRSRIIPFVDLQLLKQYFF</sequence>
<keyword evidence="1" id="KW-0963">Cytoplasm</keyword>
<dbReference type="Gene3D" id="3.40.50.620">
    <property type="entry name" value="HUPs"/>
    <property type="match status" value="1"/>
</dbReference>
<dbReference type="PANTHER" id="PTHR20882:SF14">
    <property type="entry name" value="CYTOPLASMIC TRNA 2-THIOLATION PROTEIN 2"/>
    <property type="match status" value="1"/>
</dbReference>
<evidence type="ECO:0000313" key="5">
    <source>
        <dbReference type="Proteomes" id="UP001146793"/>
    </source>
</evidence>
<accession>A0AAV7Y6A1</accession>
<dbReference type="GO" id="GO:0002143">
    <property type="term" value="P:tRNA wobble position uridine thiolation"/>
    <property type="evidence" value="ECO:0007669"/>
    <property type="project" value="TreeGrafter"/>
</dbReference>
<gene>
    <name evidence="4" type="ORF">M0812_29708</name>
</gene>
<dbReference type="InterPro" id="IPR014729">
    <property type="entry name" value="Rossmann-like_a/b/a_fold"/>
</dbReference>
<proteinExistence type="predicted"/>
<organism evidence="4 5">
    <name type="scientific">Anaeramoeba flamelloides</name>
    <dbReference type="NCBI Taxonomy" id="1746091"/>
    <lineage>
        <taxon>Eukaryota</taxon>
        <taxon>Metamonada</taxon>
        <taxon>Anaeramoebidae</taxon>
        <taxon>Anaeramoeba</taxon>
    </lineage>
</organism>
<dbReference type="AlphaFoldDB" id="A0AAV7Y6A1"/>
<dbReference type="GO" id="GO:0016783">
    <property type="term" value="F:sulfurtransferase activity"/>
    <property type="evidence" value="ECO:0007669"/>
    <property type="project" value="TreeGrafter"/>
</dbReference>
<keyword evidence="2" id="KW-0819">tRNA processing</keyword>
<dbReference type="PANTHER" id="PTHR20882">
    <property type="entry name" value="CYTOPLASMIC TRNA 2-THIOLATION PROTEIN 2"/>
    <property type="match status" value="1"/>
</dbReference>
<protein>
    <submittedName>
        <fullName evidence="4">Cytoplasmic tRNA 2-thiolation protein</fullName>
    </submittedName>
</protein>
<evidence type="ECO:0000256" key="1">
    <source>
        <dbReference type="ARBA" id="ARBA00022490"/>
    </source>
</evidence>
<dbReference type="InterPro" id="IPR019407">
    <property type="entry name" value="CTU2"/>
</dbReference>
<reference evidence="4" key="1">
    <citation type="submission" date="2022-08" db="EMBL/GenBank/DDBJ databases">
        <title>Novel sulphate-reducing endosymbionts in the free-living metamonad Anaeramoeba.</title>
        <authorList>
            <person name="Jerlstrom-Hultqvist J."/>
            <person name="Cepicka I."/>
            <person name="Gallot-Lavallee L."/>
            <person name="Salas-Leiva D."/>
            <person name="Curtis B.A."/>
            <person name="Zahonova K."/>
            <person name="Pipaliya S."/>
            <person name="Dacks J."/>
            <person name="Roger A.J."/>
        </authorList>
    </citation>
    <scope>NUCLEOTIDE SEQUENCE</scope>
    <source>
        <strain evidence="4">Busselton2</strain>
    </source>
</reference>